<gene>
    <name evidence="2" type="ORF">E5K02_14180</name>
</gene>
<sequence>MLLRIGGFFQGLAQLAVLAIFIGVVSWIARTMIRRNGGQLVPNPLHPGWGKLHDQYESVHNVLRMKDVDGRIGALRGFQLGFDTDDVVIRNPVGFSSLVRIPYREIWILQAPKKISGDALQ</sequence>
<comment type="caution">
    <text evidence="2">The sequence shown here is derived from an EMBL/GenBank/DDBJ whole genome shotgun (WGS) entry which is preliminary data.</text>
</comment>
<dbReference type="EMBL" id="SRMB01000002">
    <property type="protein sequence ID" value="TGE27518.1"/>
    <property type="molecule type" value="Genomic_DNA"/>
</dbReference>
<organism evidence="2 3">
    <name type="scientific">Hymenobacter metallicola</name>
    <dbReference type="NCBI Taxonomy" id="2563114"/>
    <lineage>
        <taxon>Bacteria</taxon>
        <taxon>Pseudomonadati</taxon>
        <taxon>Bacteroidota</taxon>
        <taxon>Cytophagia</taxon>
        <taxon>Cytophagales</taxon>
        <taxon>Hymenobacteraceae</taxon>
        <taxon>Hymenobacter</taxon>
    </lineage>
</organism>
<name>A0A4Z0QBQ3_9BACT</name>
<evidence type="ECO:0000313" key="3">
    <source>
        <dbReference type="Proteomes" id="UP000298471"/>
    </source>
</evidence>
<evidence type="ECO:0000313" key="2">
    <source>
        <dbReference type="EMBL" id="TGE27518.1"/>
    </source>
</evidence>
<dbReference type="Proteomes" id="UP000298471">
    <property type="component" value="Unassembled WGS sequence"/>
</dbReference>
<keyword evidence="3" id="KW-1185">Reference proteome</keyword>
<keyword evidence="1" id="KW-1133">Transmembrane helix</keyword>
<keyword evidence="1" id="KW-0812">Transmembrane</keyword>
<dbReference type="AlphaFoldDB" id="A0A4Z0QBQ3"/>
<feature type="transmembrane region" description="Helical" evidence="1">
    <location>
        <begin position="12"/>
        <end position="29"/>
    </location>
</feature>
<reference evidence="2 3" key="1">
    <citation type="submission" date="2019-04" db="EMBL/GenBank/DDBJ databases">
        <authorList>
            <person name="Feng G."/>
            <person name="Zhang J."/>
            <person name="Zhu H."/>
        </authorList>
    </citation>
    <scope>NUCLEOTIDE SEQUENCE [LARGE SCALE GENOMIC DNA]</scope>
    <source>
        <strain evidence="2 3">9PBR-1</strain>
    </source>
</reference>
<keyword evidence="1" id="KW-0472">Membrane</keyword>
<evidence type="ECO:0000256" key="1">
    <source>
        <dbReference type="SAM" id="Phobius"/>
    </source>
</evidence>
<protein>
    <submittedName>
        <fullName evidence="2">Uncharacterized protein</fullName>
    </submittedName>
</protein>
<proteinExistence type="predicted"/>
<dbReference type="RefSeq" id="WP_135395560.1">
    <property type="nucleotide sequence ID" value="NZ_SRMB01000002.1"/>
</dbReference>
<dbReference type="OrthoDB" id="882867at2"/>
<accession>A0A4Z0QBQ3</accession>